<dbReference type="Gene3D" id="1.10.150.130">
    <property type="match status" value="1"/>
</dbReference>
<dbReference type="AlphaFoldDB" id="A0A6G0WM03"/>
<dbReference type="InterPro" id="IPR011010">
    <property type="entry name" value="DNA_brk_join_enz"/>
</dbReference>
<evidence type="ECO:0000256" key="2">
    <source>
        <dbReference type="ARBA" id="ARBA00023172"/>
    </source>
</evidence>
<gene>
    <name evidence="3" type="ORF">Ae201684_013735</name>
</gene>
<evidence type="ECO:0000313" key="4">
    <source>
        <dbReference type="Proteomes" id="UP000481153"/>
    </source>
</evidence>
<name>A0A6G0WM03_9STRA</name>
<dbReference type="EMBL" id="VJMJ01000178">
    <property type="protein sequence ID" value="KAF0728370.1"/>
    <property type="molecule type" value="Genomic_DNA"/>
</dbReference>
<protein>
    <recommendedName>
        <fullName evidence="5">Core-binding (CB) domain-containing protein</fullName>
    </recommendedName>
</protein>
<sequence>MEQATPCKQTIEQSFLGASTRRTYASYQRQFEEFCKHEKDGIDPASATAEICTDYFHHLFSLGRKARTVDTAKTALVAYFKDHKIDPNPAQETTSKKRVAKSPSLSIHDLSKLIDAFAPMNHFVATMLRLLFSASYLGCFRISEVLSLKWCDVDFSKTGEERFVSVRLRWHKKASVEKDYQIYHLLNEASYLCLRVFDFYEEYVKLVRLTIHNIPNGAYVFPQTTAVNGGLRVDWFKQAAQMRLRRILTNTVEATPGLPLGITLHSMRRGGAFYRVFESPERRFNFRELMAWCRWEDIKTCCEYLVTKNISDAIDPRLLLHKRSTNQFVVAGDQLTSTVDIEALADTIIRAILEALPTQNVKPKTPVQKTMHEYLAQKAIPTARNGEEAWQQWFTPDPQNDLFIAMKDFPKDSVKLDRRKYSERLTLSTAFAKFQCYDQFERAYDGFTRTYSGLLKEVRKRKREGTL</sequence>
<organism evidence="3 4">
    <name type="scientific">Aphanomyces euteiches</name>
    <dbReference type="NCBI Taxonomy" id="100861"/>
    <lineage>
        <taxon>Eukaryota</taxon>
        <taxon>Sar</taxon>
        <taxon>Stramenopiles</taxon>
        <taxon>Oomycota</taxon>
        <taxon>Saprolegniomycetes</taxon>
        <taxon>Saprolegniales</taxon>
        <taxon>Verrucalvaceae</taxon>
        <taxon>Aphanomyces</taxon>
    </lineage>
</organism>
<dbReference type="GO" id="GO:0003677">
    <property type="term" value="F:DNA binding"/>
    <property type="evidence" value="ECO:0007669"/>
    <property type="project" value="UniProtKB-KW"/>
</dbReference>
<dbReference type="GO" id="GO:0006310">
    <property type="term" value="P:DNA recombination"/>
    <property type="evidence" value="ECO:0007669"/>
    <property type="project" value="UniProtKB-KW"/>
</dbReference>
<dbReference type="GO" id="GO:0015074">
    <property type="term" value="P:DNA integration"/>
    <property type="evidence" value="ECO:0007669"/>
    <property type="project" value="InterPro"/>
</dbReference>
<dbReference type="Gene3D" id="1.10.443.10">
    <property type="entry name" value="Intergrase catalytic core"/>
    <property type="match status" value="1"/>
</dbReference>
<keyword evidence="4" id="KW-1185">Reference proteome</keyword>
<dbReference type="InterPro" id="IPR010998">
    <property type="entry name" value="Integrase_recombinase_N"/>
</dbReference>
<dbReference type="Proteomes" id="UP000481153">
    <property type="component" value="Unassembled WGS sequence"/>
</dbReference>
<accession>A0A6G0WM03</accession>
<comment type="caution">
    <text evidence="3">The sequence shown here is derived from an EMBL/GenBank/DDBJ whole genome shotgun (WGS) entry which is preliminary data.</text>
</comment>
<proteinExistence type="predicted"/>
<evidence type="ECO:0000256" key="1">
    <source>
        <dbReference type="ARBA" id="ARBA00023125"/>
    </source>
</evidence>
<dbReference type="InterPro" id="IPR013762">
    <property type="entry name" value="Integrase-like_cat_sf"/>
</dbReference>
<dbReference type="VEuPathDB" id="FungiDB:AeMF1_005456"/>
<evidence type="ECO:0008006" key="5">
    <source>
        <dbReference type="Google" id="ProtNLM"/>
    </source>
</evidence>
<keyword evidence="2" id="KW-0233">DNA recombination</keyword>
<evidence type="ECO:0000313" key="3">
    <source>
        <dbReference type="EMBL" id="KAF0728370.1"/>
    </source>
</evidence>
<dbReference type="SUPFAM" id="SSF56349">
    <property type="entry name" value="DNA breaking-rejoining enzymes"/>
    <property type="match status" value="1"/>
</dbReference>
<keyword evidence="1" id="KW-0238">DNA-binding</keyword>
<reference evidence="3 4" key="1">
    <citation type="submission" date="2019-07" db="EMBL/GenBank/DDBJ databases">
        <title>Genomics analysis of Aphanomyces spp. identifies a new class of oomycete effector associated with host adaptation.</title>
        <authorList>
            <person name="Gaulin E."/>
        </authorList>
    </citation>
    <scope>NUCLEOTIDE SEQUENCE [LARGE SCALE GENOMIC DNA]</scope>
    <source>
        <strain evidence="3 4">ATCC 201684</strain>
    </source>
</reference>
<dbReference type="CDD" id="cd00397">
    <property type="entry name" value="DNA_BRE_C"/>
    <property type="match status" value="1"/>
</dbReference>